<proteinExistence type="predicted"/>
<keyword evidence="2" id="KW-1185">Reference proteome</keyword>
<dbReference type="EMBL" id="CAKOGP040001869">
    <property type="protein sequence ID" value="CAJ1954352.1"/>
    <property type="molecule type" value="Genomic_DNA"/>
</dbReference>
<gene>
    <name evidence="1" type="ORF">CYCCA115_LOCUS14944</name>
</gene>
<dbReference type="Pfam" id="PF12796">
    <property type="entry name" value="Ank_2"/>
    <property type="match status" value="1"/>
</dbReference>
<reference evidence="1" key="1">
    <citation type="submission" date="2023-08" db="EMBL/GenBank/DDBJ databases">
        <authorList>
            <person name="Audoor S."/>
            <person name="Bilcke G."/>
        </authorList>
    </citation>
    <scope>NUCLEOTIDE SEQUENCE</scope>
</reference>
<dbReference type="InterPro" id="IPR002110">
    <property type="entry name" value="Ankyrin_rpt"/>
</dbReference>
<sequence length="366" mass="41224">MDKGWKKVEDEDARTLIDLIEDMNWPKLRTAVHERQEELKEVSGLHGYDWTILHFLCAVPPVPNDIFESVVELYPEATRVRGKKWGQTPLHVLCRNSQKSVRKVQIILKHMEPEDLLIGTNIGSTALHCACASHAWIPVLQELIQANPKIVLVATHDQHTALSALFQSHLQTIQGHLQVVRILRGETVEENHFTKFWQKVVLMATTAFKFSPIYNPDMEPNLEKSGLHGLQLLRAPLQLQQVAIKLHPEWVSVADSAGNYPLHNILIQKPFRIKDVHLIRDLATAYPEAASKRNAKGEEPIFIALRGQMAWHAGVEALVKAQPEILSSMDSETGLYPFLLAASLDGEVAVENTYHLLCANPHLAKI</sequence>
<comment type="caution">
    <text evidence="1">The sequence shown here is derived from an EMBL/GenBank/DDBJ whole genome shotgun (WGS) entry which is preliminary data.</text>
</comment>
<dbReference type="PANTHER" id="PTHR24121:SF21">
    <property type="entry name" value="ANKYRIN REPEAT FAMILY PROTEIN"/>
    <property type="match status" value="1"/>
</dbReference>
<dbReference type="PANTHER" id="PTHR24121">
    <property type="entry name" value="NO MECHANORECEPTOR POTENTIAL C, ISOFORM D-RELATED"/>
    <property type="match status" value="1"/>
</dbReference>
<dbReference type="Proteomes" id="UP001295423">
    <property type="component" value="Unassembled WGS sequence"/>
</dbReference>
<accession>A0AAD2PV93</accession>
<evidence type="ECO:0000313" key="1">
    <source>
        <dbReference type="EMBL" id="CAJ1954352.1"/>
    </source>
</evidence>
<evidence type="ECO:0000313" key="2">
    <source>
        <dbReference type="Proteomes" id="UP001295423"/>
    </source>
</evidence>
<dbReference type="AlphaFoldDB" id="A0AAD2PV93"/>
<name>A0AAD2PV93_9STRA</name>
<dbReference type="SUPFAM" id="SSF48403">
    <property type="entry name" value="Ankyrin repeat"/>
    <property type="match status" value="1"/>
</dbReference>
<dbReference type="InterPro" id="IPR036770">
    <property type="entry name" value="Ankyrin_rpt-contain_sf"/>
</dbReference>
<protein>
    <submittedName>
        <fullName evidence="1">Uncharacterized protein</fullName>
    </submittedName>
</protein>
<dbReference type="Gene3D" id="1.25.40.20">
    <property type="entry name" value="Ankyrin repeat-containing domain"/>
    <property type="match status" value="1"/>
</dbReference>
<organism evidence="1 2">
    <name type="scientific">Cylindrotheca closterium</name>
    <dbReference type="NCBI Taxonomy" id="2856"/>
    <lineage>
        <taxon>Eukaryota</taxon>
        <taxon>Sar</taxon>
        <taxon>Stramenopiles</taxon>
        <taxon>Ochrophyta</taxon>
        <taxon>Bacillariophyta</taxon>
        <taxon>Bacillariophyceae</taxon>
        <taxon>Bacillariophycidae</taxon>
        <taxon>Bacillariales</taxon>
        <taxon>Bacillariaceae</taxon>
        <taxon>Cylindrotheca</taxon>
    </lineage>
</organism>